<dbReference type="AlphaFoldDB" id="A0A4D6KGJ0"/>
<dbReference type="RefSeq" id="WP_015763294.1">
    <property type="nucleotide sequence ID" value="NZ_CP039375.1"/>
</dbReference>
<dbReference type="SUPFAM" id="SSF55961">
    <property type="entry name" value="Bet v1-like"/>
    <property type="match status" value="1"/>
</dbReference>
<dbReference type="GeneID" id="42180240"/>
<dbReference type="Proteomes" id="UP000297053">
    <property type="component" value="Chromosome"/>
</dbReference>
<protein>
    <submittedName>
        <fullName evidence="1">Polyketide cyclase</fullName>
    </submittedName>
</protein>
<evidence type="ECO:0000313" key="2">
    <source>
        <dbReference type="Proteomes" id="UP000297053"/>
    </source>
</evidence>
<dbReference type="OMA" id="VWEFIAD"/>
<proteinExistence type="predicted"/>
<dbReference type="Gene3D" id="3.30.530.20">
    <property type="match status" value="1"/>
</dbReference>
<dbReference type="InterPro" id="IPR023393">
    <property type="entry name" value="START-like_dom_sf"/>
</dbReference>
<dbReference type="InterPro" id="IPR019587">
    <property type="entry name" value="Polyketide_cyclase/dehydratase"/>
</dbReference>
<reference evidence="1 2" key="2">
    <citation type="submission" date="2019-04" db="EMBL/GenBank/DDBJ databases">
        <authorList>
            <person name="Yang S."/>
            <person name="Wei W."/>
        </authorList>
    </citation>
    <scope>NUCLEOTIDE SEQUENCE [LARGE SCALE GENOMIC DNA]</scope>
    <source>
        <strain evidence="2">ZP60</strain>
    </source>
</reference>
<dbReference type="EMBL" id="CP039375">
    <property type="protein sequence ID" value="QCD66857.1"/>
    <property type="molecule type" value="Genomic_DNA"/>
</dbReference>
<dbReference type="KEGG" id="halz:E5139_14830"/>
<accession>A0A4D6KGJ0</accession>
<reference evidence="1 2" key="1">
    <citation type="submission" date="2019-04" db="EMBL/GenBank/DDBJ databases">
        <title>Complete genome sequence of Arthrobacter sp. ZXY-2 associated with effective atrazine degradation and salt adaptation.</title>
        <authorList>
            <person name="Zhao X."/>
        </authorList>
    </citation>
    <scope>NUCLEOTIDE SEQUENCE [LARGE SCALE GENOMIC DNA]</scope>
    <source>
        <strain evidence="2">ZP60</strain>
    </source>
</reference>
<organism evidence="1 2">
    <name type="scientific">Halomicrobium mukohataei</name>
    <dbReference type="NCBI Taxonomy" id="57705"/>
    <lineage>
        <taxon>Archaea</taxon>
        <taxon>Methanobacteriati</taxon>
        <taxon>Methanobacteriota</taxon>
        <taxon>Stenosarchaea group</taxon>
        <taxon>Halobacteria</taxon>
        <taxon>Halobacteriales</taxon>
        <taxon>Haloarculaceae</taxon>
        <taxon>Halomicrobium</taxon>
    </lineage>
</organism>
<evidence type="ECO:0000313" key="1">
    <source>
        <dbReference type="EMBL" id="QCD66857.1"/>
    </source>
</evidence>
<dbReference type="Pfam" id="PF10604">
    <property type="entry name" value="Polyketide_cyc2"/>
    <property type="match status" value="1"/>
</dbReference>
<name>A0A4D6KGJ0_9EURY</name>
<dbReference type="CDD" id="cd07812">
    <property type="entry name" value="SRPBCC"/>
    <property type="match status" value="1"/>
</dbReference>
<sequence>MTVRVERTMTVPASPERVWEFIADPDRRAAPISVIERWETHDDGSATWHLALPIPLIDSTVAVETSDDERRAPDYVSFTGRSKVMSVRGEHELEAIERDDADVATRLTNRFVVDGRIPGVERFFKRNFDAELENLERALLADIEDRP</sequence>
<gene>
    <name evidence="1" type="ORF">E5139_14830</name>
</gene>